<evidence type="ECO:0000313" key="2">
    <source>
        <dbReference type="Proteomes" id="UP000525298"/>
    </source>
</evidence>
<dbReference type="InterPro" id="IPR008551">
    <property type="entry name" value="TANGO2"/>
</dbReference>
<keyword evidence="2" id="KW-1185">Reference proteome</keyword>
<organism evidence="1 2">
    <name type="scientific">Desulfosalsimonas propionicica</name>
    <dbReference type="NCBI Taxonomy" id="332175"/>
    <lineage>
        <taxon>Bacteria</taxon>
        <taxon>Pseudomonadati</taxon>
        <taxon>Thermodesulfobacteriota</taxon>
        <taxon>Desulfobacteria</taxon>
        <taxon>Desulfobacterales</taxon>
        <taxon>Desulfosalsimonadaceae</taxon>
        <taxon>Desulfosalsimonas</taxon>
    </lineage>
</organism>
<gene>
    <name evidence="1" type="ORF">HNR65_002851</name>
</gene>
<accession>A0A7W0HLM6</accession>
<name>A0A7W0HLM6_9BACT</name>
<proteinExistence type="predicted"/>
<reference evidence="1 2" key="1">
    <citation type="submission" date="2020-07" db="EMBL/GenBank/DDBJ databases">
        <title>Genomic Encyclopedia of Type Strains, Phase IV (KMG-IV): sequencing the most valuable type-strain genomes for metagenomic binning, comparative biology and taxonomic classification.</title>
        <authorList>
            <person name="Goeker M."/>
        </authorList>
    </citation>
    <scope>NUCLEOTIDE SEQUENCE [LARGE SCALE GENOMIC DNA]</scope>
    <source>
        <strain evidence="1 2">DSM 17721</strain>
    </source>
</reference>
<comment type="caution">
    <text evidence="1">The sequence shown here is derived from an EMBL/GenBank/DDBJ whole genome shotgun (WGS) entry which is preliminary data.</text>
</comment>
<dbReference type="Proteomes" id="UP000525298">
    <property type="component" value="Unassembled WGS sequence"/>
</dbReference>
<dbReference type="EMBL" id="JACDUS010000010">
    <property type="protein sequence ID" value="MBA2882499.1"/>
    <property type="molecule type" value="Genomic_DNA"/>
</dbReference>
<dbReference type="Pfam" id="PF05742">
    <property type="entry name" value="TANGO2"/>
    <property type="match status" value="1"/>
</dbReference>
<dbReference type="AlphaFoldDB" id="A0A7W0HLM6"/>
<protein>
    <submittedName>
        <fullName evidence="1">Uncharacterized protein with NRDE domain</fullName>
    </submittedName>
</protein>
<dbReference type="RefSeq" id="WP_181552134.1">
    <property type="nucleotide sequence ID" value="NZ_JACDUS010000010.1"/>
</dbReference>
<sequence>MCLIVIAIDAHPEYPLIIAANRDEFYSRPTAALDFWEDHPYILAGRDLQSRGTWLGVTPGGRIAAVTNYRDPSAMTPWGKSRGQLVRDFLAGDRRPERYLAEVEKQRDQYCGFNLLAGRLNEIWWYSNKNSGVVRLKAGIHGISNHLLDTPWPKVSTMKQKLAALIEASPVIEPHAVLDLLYDPRPAANDHLPDTGVGKDWERTLSPVFVVSPVYGTRCSSALILDKNGRLQFWERTFLADQAGPKPGETRRFELQWPDIPATT</sequence>
<dbReference type="PANTHER" id="PTHR17985">
    <property type="entry name" value="SER/THR-RICH PROTEIN T10 IN DGCR REGION"/>
    <property type="match status" value="1"/>
</dbReference>
<evidence type="ECO:0000313" key="1">
    <source>
        <dbReference type="EMBL" id="MBA2882499.1"/>
    </source>
</evidence>
<dbReference type="PANTHER" id="PTHR17985:SF8">
    <property type="entry name" value="TRANSPORT AND GOLGI ORGANIZATION PROTEIN 2 HOMOLOG"/>
    <property type="match status" value="1"/>
</dbReference>